<protein>
    <submittedName>
        <fullName evidence="3">Antho-RFamide neuropeptides-like isoform X2</fullName>
    </submittedName>
</protein>
<feature type="chain" id="PRO_5042293770" evidence="1">
    <location>
        <begin position="20"/>
        <end position="217"/>
    </location>
</feature>
<dbReference type="InterPro" id="IPR016186">
    <property type="entry name" value="C-type_lectin-like/link_sf"/>
</dbReference>
<proteinExistence type="predicted"/>
<name>A0AAD8BRL6_BIOPF</name>
<dbReference type="InterPro" id="IPR001304">
    <property type="entry name" value="C-type_lectin-like"/>
</dbReference>
<feature type="signal peptide" evidence="1">
    <location>
        <begin position="1"/>
        <end position="19"/>
    </location>
</feature>
<dbReference type="CDD" id="cd00037">
    <property type="entry name" value="CLECT"/>
    <property type="match status" value="1"/>
</dbReference>
<dbReference type="Proteomes" id="UP001233172">
    <property type="component" value="Unassembled WGS sequence"/>
</dbReference>
<evidence type="ECO:0000256" key="1">
    <source>
        <dbReference type="SAM" id="SignalP"/>
    </source>
</evidence>
<dbReference type="SUPFAM" id="SSF56436">
    <property type="entry name" value="C-type lectin-like"/>
    <property type="match status" value="1"/>
</dbReference>
<comment type="caution">
    <text evidence="3">The sequence shown here is derived from an EMBL/GenBank/DDBJ whole genome shotgun (WGS) entry which is preliminary data.</text>
</comment>
<evidence type="ECO:0000259" key="2">
    <source>
        <dbReference type="PROSITE" id="PS50041"/>
    </source>
</evidence>
<reference evidence="3" key="2">
    <citation type="submission" date="2023-04" db="EMBL/GenBank/DDBJ databases">
        <authorList>
            <person name="Bu L."/>
            <person name="Lu L."/>
            <person name="Laidemitt M.R."/>
            <person name="Zhang S.M."/>
            <person name="Mutuku M."/>
            <person name="Mkoji G."/>
            <person name="Steinauer M."/>
            <person name="Loker E.S."/>
        </authorList>
    </citation>
    <scope>NUCLEOTIDE SEQUENCE</scope>
    <source>
        <strain evidence="3">KasaAsao</strain>
        <tissue evidence="3">Whole Snail</tissue>
    </source>
</reference>
<keyword evidence="4" id="KW-1185">Reference proteome</keyword>
<dbReference type="Gene3D" id="3.10.100.10">
    <property type="entry name" value="Mannose-Binding Protein A, subunit A"/>
    <property type="match status" value="1"/>
</dbReference>
<dbReference type="PROSITE" id="PS50041">
    <property type="entry name" value="C_TYPE_LECTIN_2"/>
    <property type="match status" value="1"/>
</dbReference>
<dbReference type="InterPro" id="IPR016187">
    <property type="entry name" value="CTDL_fold"/>
</dbReference>
<evidence type="ECO:0000313" key="4">
    <source>
        <dbReference type="Proteomes" id="UP001233172"/>
    </source>
</evidence>
<dbReference type="GO" id="GO:0007218">
    <property type="term" value="P:neuropeptide signaling pathway"/>
    <property type="evidence" value="ECO:0007669"/>
    <property type="project" value="UniProtKB-KW"/>
</dbReference>
<keyword evidence="3" id="KW-0527">Neuropeptide</keyword>
<dbReference type="AlphaFoldDB" id="A0AAD8BRL6"/>
<keyword evidence="1" id="KW-0732">Signal</keyword>
<evidence type="ECO:0000313" key="3">
    <source>
        <dbReference type="EMBL" id="KAK0059413.1"/>
    </source>
</evidence>
<dbReference type="EMBL" id="JASAOG010000042">
    <property type="protein sequence ID" value="KAK0059413.1"/>
    <property type="molecule type" value="Genomic_DNA"/>
</dbReference>
<reference evidence="3" key="1">
    <citation type="journal article" date="2023" name="PLoS Negl. Trop. Dis.">
        <title>A genome sequence for Biomphalaria pfeifferi, the major vector snail for the human-infecting parasite Schistosoma mansoni.</title>
        <authorList>
            <person name="Bu L."/>
            <person name="Lu L."/>
            <person name="Laidemitt M.R."/>
            <person name="Zhang S.M."/>
            <person name="Mutuku M."/>
            <person name="Mkoji G."/>
            <person name="Steinauer M."/>
            <person name="Loker E.S."/>
        </authorList>
    </citation>
    <scope>NUCLEOTIDE SEQUENCE</scope>
    <source>
        <strain evidence="3">KasaAsao</strain>
    </source>
</reference>
<sequence length="217" mass="25568">MSYTLTICLLIALFSALNTLEDHQETHQPQKQSPASSPALYSEDLEAVSGLEEPMDDMDKKNTLFRQERGSIDKRQSTRLETKCRIYKDYTYLRNRNTEKCWKWGDNFLNYTNAIRSCQEGALLVTIKTENEKKLLWRFFKDIVLWNGLDKINKPTFTWIDDNKPLKNFSYYYPDVKASQDLRKIPDCGTLENSTEDEFNFSCLPCFHTYSYICEIR</sequence>
<feature type="domain" description="C-type lectin" evidence="2">
    <location>
        <begin position="97"/>
        <end position="215"/>
    </location>
</feature>
<accession>A0AAD8BRL6</accession>
<gene>
    <name evidence="3" type="ORF">Bpfe_011182</name>
</gene>
<organism evidence="3 4">
    <name type="scientific">Biomphalaria pfeifferi</name>
    <name type="common">Bloodfluke planorb</name>
    <name type="synonym">Freshwater snail</name>
    <dbReference type="NCBI Taxonomy" id="112525"/>
    <lineage>
        <taxon>Eukaryota</taxon>
        <taxon>Metazoa</taxon>
        <taxon>Spiralia</taxon>
        <taxon>Lophotrochozoa</taxon>
        <taxon>Mollusca</taxon>
        <taxon>Gastropoda</taxon>
        <taxon>Heterobranchia</taxon>
        <taxon>Euthyneura</taxon>
        <taxon>Panpulmonata</taxon>
        <taxon>Hygrophila</taxon>
        <taxon>Lymnaeoidea</taxon>
        <taxon>Planorbidae</taxon>
        <taxon>Biomphalaria</taxon>
    </lineage>
</organism>